<sequence length="209" mass="23023">MAGPNPPTPVIYTSAYLGSYEENPEKPLGWGLEDGKRVVLWPEYILVKVIAKNPPDQGLYTFTDTNKLQCAAMLERSLWFDRSSTDEWCYGLPASFENKFGPKWTIQLSWTPYKDYKALMAAVGLLESDRATKFYNHESLSQKYQPLMVAPGKSVPGVSIAGEGKDVTGTLSSGKGATTSLGNLRAIQASDKAARERAQGTTHAIRRDI</sequence>
<accession>A0A4S2MXR7</accession>
<name>A0A4S2MXR7_9PEZI</name>
<protein>
    <submittedName>
        <fullName evidence="2">Uncharacterized protein</fullName>
    </submittedName>
</protein>
<dbReference type="Proteomes" id="UP000298138">
    <property type="component" value="Unassembled WGS sequence"/>
</dbReference>
<feature type="region of interest" description="Disordered" evidence="1">
    <location>
        <begin position="190"/>
        <end position="209"/>
    </location>
</feature>
<dbReference type="AlphaFoldDB" id="A0A4S2MXR7"/>
<gene>
    <name evidence="2" type="ORF">EX30DRAFT_371496</name>
</gene>
<proteinExistence type="predicted"/>
<dbReference type="InParanoid" id="A0A4S2MXR7"/>
<organism evidence="2 3">
    <name type="scientific">Ascodesmis nigricans</name>
    <dbReference type="NCBI Taxonomy" id="341454"/>
    <lineage>
        <taxon>Eukaryota</taxon>
        <taxon>Fungi</taxon>
        <taxon>Dikarya</taxon>
        <taxon>Ascomycota</taxon>
        <taxon>Pezizomycotina</taxon>
        <taxon>Pezizomycetes</taxon>
        <taxon>Pezizales</taxon>
        <taxon>Ascodesmidaceae</taxon>
        <taxon>Ascodesmis</taxon>
    </lineage>
</organism>
<evidence type="ECO:0000313" key="3">
    <source>
        <dbReference type="Proteomes" id="UP000298138"/>
    </source>
</evidence>
<evidence type="ECO:0000256" key="1">
    <source>
        <dbReference type="SAM" id="MobiDB-lite"/>
    </source>
</evidence>
<evidence type="ECO:0000313" key="2">
    <source>
        <dbReference type="EMBL" id="TGZ81512.1"/>
    </source>
</evidence>
<reference evidence="2 3" key="1">
    <citation type="submission" date="2019-04" db="EMBL/GenBank/DDBJ databases">
        <title>Comparative genomics and transcriptomics to analyze fruiting body development in filamentous ascomycetes.</title>
        <authorList>
            <consortium name="DOE Joint Genome Institute"/>
            <person name="Lutkenhaus R."/>
            <person name="Traeger S."/>
            <person name="Breuer J."/>
            <person name="Kuo A."/>
            <person name="Lipzen A."/>
            <person name="Pangilinan J."/>
            <person name="Dilworth D."/>
            <person name="Sandor L."/>
            <person name="Poggeler S."/>
            <person name="Barry K."/>
            <person name="Grigoriev I.V."/>
            <person name="Nowrousian M."/>
        </authorList>
    </citation>
    <scope>NUCLEOTIDE SEQUENCE [LARGE SCALE GENOMIC DNA]</scope>
    <source>
        <strain evidence="2 3">CBS 389.68</strain>
    </source>
</reference>
<dbReference type="EMBL" id="ML220119">
    <property type="protein sequence ID" value="TGZ81512.1"/>
    <property type="molecule type" value="Genomic_DNA"/>
</dbReference>
<keyword evidence="3" id="KW-1185">Reference proteome</keyword>